<organism evidence="1 2">
    <name type="scientific">Steinernema hermaphroditum</name>
    <dbReference type="NCBI Taxonomy" id="289476"/>
    <lineage>
        <taxon>Eukaryota</taxon>
        <taxon>Metazoa</taxon>
        <taxon>Ecdysozoa</taxon>
        <taxon>Nematoda</taxon>
        <taxon>Chromadorea</taxon>
        <taxon>Rhabditida</taxon>
        <taxon>Tylenchina</taxon>
        <taxon>Panagrolaimomorpha</taxon>
        <taxon>Strongyloidoidea</taxon>
        <taxon>Steinernematidae</taxon>
        <taxon>Steinernema</taxon>
    </lineage>
</organism>
<dbReference type="AlphaFoldDB" id="A0AA39I4P4"/>
<comment type="caution">
    <text evidence="1">The sequence shown here is derived from an EMBL/GenBank/DDBJ whole genome shotgun (WGS) entry which is preliminary data.</text>
</comment>
<evidence type="ECO:0000313" key="1">
    <source>
        <dbReference type="EMBL" id="KAK0417773.1"/>
    </source>
</evidence>
<dbReference type="InterPro" id="IPR016181">
    <property type="entry name" value="Acyl_CoA_acyltransferase"/>
</dbReference>
<name>A0AA39I4P4_9BILA</name>
<protein>
    <recommendedName>
        <fullName evidence="3">N-acetyltransferase domain-containing protein</fullName>
    </recommendedName>
</protein>
<dbReference type="PANTHER" id="PTHR20905:SF30">
    <property type="entry name" value="N-ACETYLTRANSFERASE DOMAIN-CONTAINING PROTEIN"/>
    <property type="match status" value="1"/>
</dbReference>
<dbReference type="SUPFAM" id="SSF55729">
    <property type="entry name" value="Acyl-CoA N-acyltransferases (Nat)"/>
    <property type="match status" value="1"/>
</dbReference>
<sequence length="219" mass="25023">MALSNFDFVRATLRHFDITLEFMKTVYVTHSPLYRAMEFDADDVDVFMRPVVEKCLARELSVLVFERTSGDLIGLRLLSFWRRPRQFGPPPTLHLPLKLVAFVEMMDAFKNSFWSLCPPEVDTVLRREFSCVRRDFQRRGIGTHMADLFLDRGDLKAMGVGGVMSETSSIANQSLLAKKGFRPLRELAYAECLDTNGNRVVPNDFHDGSPKIVLNFQAI</sequence>
<keyword evidence="2" id="KW-1185">Reference proteome</keyword>
<gene>
    <name evidence="1" type="ORF">QR680_013202</name>
</gene>
<proteinExistence type="predicted"/>
<accession>A0AA39I4P4</accession>
<dbReference type="EMBL" id="JAUCMV010000002">
    <property type="protein sequence ID" value="KAK0417773.1"/>
    <property type="molecule type" value="Genomic_DNA"/>
</dbReference>
<dbReference type="PANTHER" id="PTHR20905">
    <property type="entry name" value="N-ACETYLTRANSFERASE-RELATED"/>
    <property type="match status" value="1"/>
</dbReference>
<evidence type="ECO:0008006" key="3">
    <source>
        <dbReference type="Google" id="ProtNLM"/>
    </source>
</evidence>
<evidence type="ECO:0000313" key="2">
    <source>
        <dbReference type="Proteomes" id="UP001175271"/>
    </source>
</evidence>
<dbReference type="Proteomes" id="UP001175271">
    <property type="component" value="Unassembled WGS sequence"/>
</dbReference>
<reference evidence="1" key="1">
    <citation type="submission" date="2023-06" db="EMBL/GenBank/DDBJ databases">
        <title>Genomic analysis of the entomopathogenic nematode Steinernema hermaphroditum.</title>
        <authorList>
            <person name="Schwarz E.M."/>
            <person name="Heppert J.K."/>
            <person name="Baniya A."/>
            <person name="Schwartz H.T."/>
            <person name="Tan C.-H."/>
            <person name="Antoshechkin I."/>
            <person name="Sternberg P.W."/>
            <person name="Goodrich-Blair H."/>
            <person name="Dillman A.R."/>
        </authorList>
    </citation>
    <scope>NUCLEOTIDE SEQUENCE</scope>
    <source>
        <strain evidence="1">PS9179</strain>
        <tissue evidence="1">Whole animal</tissue>
    </source>
</reference>
<dbReference type="GO" id="GO:0008080">
    <property type="term" value="F:N-acetyltransferase activity"/>
    <property type="evidence" value="ECO:0007669"/>
    <property type="project" value="TreeGrafter"/>
</dbReference>
<dbReference type="Gene3D" id="3.40.630.30">
    <property type="match status" value="1"/>
</dbReference>